<feature type="chain" id="PRO_5041906441" description="FAD-binding PCMH-type domain-containing protein" evidence="6">
    <location>
        <begin position="22"/>
        <end position="492"/>
    </location>
</feature>
<comment type="cofactor">
    <cofactor evidence="1">
        <name>FAD</name>
        <dbReference type="ChEBI" id="CHEBI:57692"/>
    </cofactor>
</comment>
<dbReference type="InterPro" id="IPR016169">
    <property type="entry name" value="FAD-bd_PCMH_sub2"/>
</dbReference>
<reference evidence="8" key="2">
    <citation type="submission" date="2023-06" db="EMBL/GenBank/DDBJ databases">
        <authorList>
            <consortium name="Lawrence Berkeley National Laboratory"/>
            <person name="Haridas S."/>
            <person name="Hensen N."/>
            <person name="Bonometti L."/>
            <person name="Westerberg I."/>
            <person name="Brannstrom I.O."/>
            <person name="Guillou S."/>
            <person name="Cros-Aarteil S."/>
            <person name="Calhoun S."/>
            <person name="Kuo A."/>
            <person name="Mondo S."/>
            <person name="Pangilinan J."/>
            <person name="Riley R."/>
            <person name="Labutti K."/>
            <person name="Andreopoulos B."/>
            <person name="Lipzen A."/>
            <person name="Chen C."/>
            <person name="Yanf M."/>
            <person name="Daum C."/>
            <person name="Ng V."/>
            <person name="Clum A."/>
            <person name="Steindorff A."/>
            <person name="Ohm R."/>
            <person name="Martin F."/>
            <person name="Silar P."/>
            <person name="Natvig D."/>
            <person name="Lalanne C."/>
            <person name="Gautier V."/>
            <person name="Ament-Velasquez S.L."/>
            <person name="Kruys A."/>
            <person name="Hutchinson M.I."/>
            <person name="Powell A.J."/>
            <person name="Barry K."/>
            <person name="Miller A.N."/>
            <person name="Grigoriev I.V."/>
            <person name="Debuchy R."/>
            <person name="Gladieux P."/>
            <person name="Thoren M.H."/>
            <person name="Johannesson H."/>
        </authorList>
    </citation>
    <scope>NUCLEOTIDE SEQUENCE</scope>
    <source>
        <strain evidence="8">CBS 314.62</strain>
    </source>
</reference>
<dbReference type="Proteomes" id="UP001270362">
    <property type="component" value="Unassembled WGS sequence"/>
</dbReference>
<comment type="similarity">
    <text evidence="2">Belongs to the oxygen-dependent FAD-linked oxidoreductase family.</text>
</comment>
<dbReference type="Gene3D" id="3.40.462.20">
    <property type="match status" value="1"/>
</dbReference>
<evidence type="ECO:0000256" key="4">
    <source>
        <dbReference type="ARBA" id="ARBA00022827"/>
    </source>
</evidence>
<dbReference type="PANTHER" id="PTHR42973:SF9">
    <property type="entry name" value="FAD-BINDING PCMH-TYPE DOMAIN-CONTAINING PROTEIN-RELATED"/>
    <property type="match status" value="1"/>
</dbReference>
<dbReference type="Pfam" id="PF01565">
    <property type="entry name" value="FAD_binding_4"/>
    <property type="match status" value="1"/>
</dbReference>
<evidence type="ECO:0000256" key="5">
    <source>
        <dbReference type="ARBA" id="ARBA00023002"/>
    </source>
</evidence>
<dbReference type="GO" id="GO:0071949">
    <property type="term" value="F:FAD binding"/>
    <property type="evidence" value="ECO:0007669"/>
    <property type="project" value="InterPro"/>
</dbReference>
<evidence type="ECO:0000256" key="2">
    <source>
        <dbReference type="ARBA" id="ARBA00005466"/>
    </source>
</evidence>
<dbReference type="InterPro" id="IPR012951">
    <property type="entry name" value="BBE"/>
</dbReference>
<reference evidence="8" key="1">
    <citation type="journal article" date="2023" name="Mol. Phylogenet. Evol.">
        <title>Genome-scale phylogeny and comparative genomics of the fungal order Sordariales.</title>
        <authorList>
            <person name="Hensen N."/>
            <person name="Bonometti L."/>
            <person name="Westerberg I."/>
            <person name="Brannstrom I.O."/>
            <person name="Guillou S."/>
            <person name="Cros-Aarteil S."/>
            <person name="Calhoun S."/>
            <person name="Haridas S."/>
            <person name="Kuo A."/>
            <person name="Mondo S."/>
            <person name="Pangilinan J."/>
            <person name="Riley R."/>
            <person name="LaButti K."/>
            <person name="Andreopoulos B."/>
            <person name="Lipzen A."/>
            <person name="Chen C."/>
            <person name="Yan M."/>
            <person name="Daum C."/>
            <person name="Ng V."/>
            <person name="Clum A."/>
            <person name="Steindorff A."/>
            <person name="Ohm R.A."/>
            <person name="Martin F."/>
            <person name="Silar P."/>
            <person name="Natvig D.O."/>
            <person name="Lalanne C."/>
            <person name="Gautier V."/>
            <person name="Ament-Velasquez S.L."/>
            <person name="Kruys A."/>
            <person name="Hutchinson M.I."/>
            <person name="Powell A.J."/>
            <person name="Barry K."/>
            <person name="Miller A.N."/>
            <person name="Grigoriev I.V."/>
            <person name="Debuchy R."/>
            <person name="Gladieux P."/>
            <person name="Hiltunen Thoren M."/>
            <person name="Johannesson H."/>
        </authorList>
    </citation>
    <scope>NUCLEOTIDE SEQUENCE</scope>
    <source>
        <strain evidence="8">CBS 314.62</strain>
    </source>
</reference>
<keyword evidence="6" id="KW-0732">Signal</keyword>
<dbReference type="PROSITE" id="PS51387">
    <property type="entry name" value="FAD_PCMH"/>
    <property type="match status" value="1"/>
</dbReference>
<evidence type="ECO:0000259" key="7">
    <source>
        <dbReference type="PROSITE" id="PS51387"/>
    </source>
</evidence>
<dbReference type="InterPro" id="IPR016164">
    <property type="entry name" value="FAD-linked_Oxase-like_C"/>
</dbReference>
<keyword evidence="9" id="KW-1185">Reference proteome</keyword>
<evidence type="ECO:0000256" key="3">
    <source>
        <dbReference type="ARBA" id="ARBA00022630"/>
    </source>
</evidence>
<dbReference type="Pfam" id="PF08031">
    <property type="entry name" value="BBE"/>
    <property type="match status" value="1"/>
</dbReference>
<name>A0AAE0X7R5_9PEZI</name>
<dbReference type="Gene3D" id="3.30.465.10">
    <property type="match status" value="1"/>
</dbReference>
<dbReference type="AlphaFoldDB" id="A0AAE0X7R5"/>
<dbReference type="InterPro" id="IPR016166">
    <property type="entry name" value="FAD-bd_PCMH"/>
</dbReference>
<organism evidence="8 9">
    <name type="scientific">Podospora appendiculata</name>
    <dbReference type="NCBI Taxonomy" id="314037"/>
    <lineage>
        <taxon>Eukaryota</taxon>
        <taxon>Fungi</taxon>
        <taxon>Dikarya</taxon>
        <taxon>Ascomycota</taxon>
        <taxon>Pezizomycotina</taxon>
        <taxon>Sordariomycetes</taxon>
        <taxon>Sordariomycetidae</taxon>
        <taxon>Sordariales</taxon>
        <taxon>Podosporaceae</taxon>
        <taxon>Podospora</taxon>
    </lineage>
</organism>
<keyword evidence="5" id="KW-0560">Oxidoreductase</keyword>
<evidence type="ECO:0000313" key="9">
    <source>
        <dbReference type="Proteomes" id="UP001270362"/>
    </source>
</evidence>
<sequence>MKLSQLLSALALAITPPLAGAHLLPPRQAWSLSNLRLSPSTQVFSSTDPNFQTETTQRYTSHDAPTYLQSVKPALESDVQKIVAYAAQRRIPFLATGGGHGFATTFGRLKNGLEIDMSGFNNISIDATANTMTVGGAVAMGDLFTPLYNAGKEMPTGSASCVGLLGATLGGGVGRLNGLHGLIIDSLLSVRIVTGTGRLVTASRTQNSDLFWGVRGAGFNFGIVTSATFQVYNYTNGGQAMNADFLFPLSNAAQVVQYFHSMQATLPAELALILQTGYRQELGGQYLVVNAVYHGPQSLGLPLIQPLIAAGPIRQSITTVAYKDLLSASFFGMGGDTGPCTRHAKRDVYGLGLRTVDVPTVQGYVANLSALFAAHPEYRDSVFFIEAFPSQAVRAVPDGATAYPHRDINAHLLFNYGYTNDSQLPALDAFATNARRQFAATSGFGGVQTYVNYGHGDEGPAPLYGSRKLGRLRELKRTWDPLGLFGFNIPFY</sequence>
<keyword evidence="3" id="KW-0285">Flavoprotein</keyword>
<dbReference type="InterPro" id="IPR050416">
    <property type="entry name" value="FAD-linked_Oxidoreductase"/>
</dbReference>
<dbReference type="SUPFAM" id="SSF55103">
    <property type="entry name" value="FAD-linked oxidases, C-terminal domain"/>
    <property type="match status" value="1"/>
</dbReference>
<evidence type="ECO:0000313" key="8">
    <source>
        <dbReference type="EMBL" id="KAK3687416.1"/>
    </source>
</evidence>
<comment type="caution">
    <text evidence="8">The sequence shown here is derived from an EMBL/GenBank/DDBJ whole genome shotgun (WGS) entry which is preliminary data.</text>
</comment>
<feature type="domain" description="FAD-binding PCMH-type" evidence="7">
    <location>
        <begin position="60"/>
        <end position="234"/>
    </location>
</feature>
<evidence type="ECO:0000256" key="1">
    <source>
        <dbReference type="ARBA" id="ARBA00001974"/>
    </source>
</evidence>
<dbReference type="GO" id="GO:0016491">
    <property type="term" value="F:oxidoreductase activity"/>
    <property type="evidence" value="ECO:0007669"/>
    <property type="project" value="UniProtKB-KW"/>
</dbReference>
<protein>
    <recommendedName>
        <fullName evidence="7">FAD-binding PCMH-type domain-containing protein</fullName>
    </recommendedName>
</protein>
<evidence type="ECO:0000256" key="6">
    <source>
        <dbReference type="SAM" id="SignalP"/>
    </source>
</evidence>
<feature type="signal peptide" evidence="6">
    <location>
        <begin position="1"/>
        <end position="21"/>
    </location>
</feature>
<dbReference type="EMBL" id="JAULSO010000002">
    <property type="protein sequence ID" value="KAK3687416.1"/>
    <property type="molecule type" value="Genomic_DNA"/>
</dbReference>
<dbReference type="InterPro" id="IPR036318">
    <property type="entry name" value="FAD-bd_PCMH-like_sf"/>
</dbReference>
<proteinExistence type="inferred from homology"/>
<dbReference type="PANTHER" id="PTHR42973">
    <property type="entry name" value="BINDING OXIDOREDUCTASE, PUTATIVE (AFU_ORTHOLOGUE AFUA_1G17690)-RELATED"/>
    <property type="match status" value="1"/>
</dbReference>
<keyword evidence="4" id="KW-0274">FAD</keyword>
<accession>A0AAE0X7R5</accession>
<dbReference type="SUPFAM" id="SSF56176">
    <property type="entry name" value="FAD-binding/transporter-associated domain-like"/>
    <property type="match status" value="1"/>
</dbReference>
<gene>
    <name evidence="8" type="ORF">B0T22DRAFT_489312</name>
</gene>
<dbReference type="InterPro" id="IPR006094">
    <property type="entry name" value="Oxid_FAD_bind_N"/>
</dbReference>